<evidence type="ECO:0000256" key="1">
    <source>
        <dbReference type="SAM" id="MobiDB-lite"/>
    </source>
</evidence>
<gene>
    <name evidence="2" type="ORF">DVH29_06440</name>
</gene>
<feature type="compositionally biased region" description="Pro residues" evidence="1">
    <location>
        <begin position="1"/>
        <end position="12"/>
    </location>
</feature>
<reference evidence="3" key="1">
    <citation type="submission" date="2018-07" db="EMBL/GenBank/DDBJ databases">
        <authorList>
            <person name="Liu B.-T."/>
            <person name="Du Z."/>
        </authorList>
    </citation>
    <scope>NUCLEOTIDE SEQUENCE [LARGE SCALE GENOMIC DNA]</scope>
    <source>
        <strain evidence="3">XYN52</strain>
    </source>
</reference>
<dbReference type="Proteomes" id="UP000253759">
    <property type="component" value="Unassembled WGS sequence"/>
</dbReference>
<proteinExistence type="predicted"/>
<comment type="caution">
    <text evidence="2">The sequence shown here is derived from an EMBL/GenBank/DDBJ whole genome shotgun (WGS) entry which is preliminary data.</text>
</comment>
<evidence type="ECO:0000313" key="3">
    <source>
        <dbReference type="Proteomes" id="UP000253759"/>
    </source>
</evidence>
<organism evidence="2 3">
    <name type="scientific">Pelagibacterium lacus</name>
    <dbReference type="NCBI Taxonomy" id="2282655"/>
    <lineage>
        <taxon>Bacteria</taxon>
        <taxon>Pseudomonadati</taxon>
        <taxon>Pseudomonadota</taxon>
        <taxon>Alphaproteobacteria</taxon>
        <taxon>Hyphomicrobiales</taxon>
        <taxon>Devosiaceae</taxon>
        <taxon>Pelagibacterium</taxon>
    </lineage>
</organism>
<feature type="region of interest" description="Disordered" evidence="1">
    <location>
        <begin position="1"/>
        <end position="62"/>
    </location>
</feature>
<keyword evidence="3" id="KW-1185">Reference proteome</keyword>
<name>A0A369W5Z3_9HYPH</name>
<dbReference type="EMBL" id="QQNH01000006">
    <property type="protein sequence ID" value="RDE09439.1"/>
    <property type="molecule type" value="Genomic_DNA"/>
</dbReference>
<accession>A0A369W5Z3</accession>
<sequence length="62" mass="6382">MKGPQNTPPQDKPPQDTGGTAGKQQGARFLVDTLGVATRDAAQEGDESIEDVPAPDSPPKAP</sequence>
<protein>
    <submittedName>
        <fullName evidence="2">Uncharacterized protein</fullName>
    </submittedName>
</protein>
<evidence type="ECO:0000313" key="2">
    <source>
        <dbReference type="EMBL" id="RDE09439.1"/>
    </source>
</evidence>
<dbReference type="RefSeq" id="WP_147276018.1">
    <property type="nucleotide sequence ID" value="NZ_QQNH01000006.1"/>
</dbReference>
<dbReference type="AlphaFoldDB" id="A0A369W5Z3"/>